<dbReference type="InterPro" id="IPR020846">
    <property type="entry name" value="MFS_dom"/>
</dbReference>
<dbReference type="InterPro" id="IPR036259">
    <property type="entry name" value="MFS_trans_sf"/>
</dbReference>
<protein>
    <submittedName>
        <fullName evidence="6">Uncharacterized protein</fullName>
    </submittedName>
</protein>
<keyword evidence="2" id="KW-0813">Transport</keyword>
<sequence length="405" mass="41000">MTDAPAIEAPAAHPHRRRGLVALCLTQIVMWGVLYYSLPVATAEITADTGWPDSLVMGTLSAAMLVQAAAAIPAGHAIARFGPRTVMTGATIVAAGALLLSASAAHPAAFVGGWLIAGAAMAGTLYQAAFTAITEWFAPRAIGALTVVTLAGGLASTVFAPVVSALLDATDWRTAYLALPAIIAAVALPLHATLPARPRRAHARARGERAPAAETARIARSPLFLALAAAISLSTLGVSAAHLNIIAFLQEHGFDHAVGALALGLVGLGQVLGRLGYPRLSAAVPVLPRAILSIAASAIALALLVALPISVALVMTFALLLGAARGLTTLIHASGLSELWDARHYAVLAGHLSLPVTAAGAIAPWAGAFLAETTGGYGPAFVILTAVTALSAVALLFALRGSRHA</sequence>
<evidence type="ECO:0000313" key="6">
    <source>
        <dbReference type="EMBL" id="OCG74751.1"/>
    </source>
</evidence>
<dbReference type="RefSeq" id="WP_067024999.1">
    <property type="nucleotide sequence ID" value="NZ_CP038256.1"/>
</dbReference>
<evidence type="ECO:0000256" key="2">
    <source>
        <dbReference type="ARBA" id="ARBA00022448"/>
    </source>
</evidence>
<dbReference type="GO" id="GO:0022857">
    <property type="term" value="F:transmembrane transporter activity"/>
    <property type="evidence" value="ECO:0007669"/>
    <property type="project" value="InterPro"/>
</dbReference>
<comment type="caution">
    <text evidence="6">The sequence shown here is derived from an EMBL/GenBank/DDBJ whole genome shotgun (WGS) entry which is preliminary data.</text>
</comment>
<organism evidence="6 7">
    <name type="scientific">Microbacterium sediminis</name>
    <dbReference type="NCBI Taxonomy" id="904291"/>
    <lineage>
        <taxon>Bacteria</taxon>
        <taxon>Bacillati</taxon>
        <taxon>Actinomycetota</taxon>
        <taxon>Actinomycetes</taxon>
        <taxon>Micrococcales</taxon>
        <taxon>Microbacteriaceae</taxon>
        <taxon>Microbacterium</taxon>
    </lineage>
</organism>
<dbReference type="InterPro" id="IPR052983">
    <property type="entry name" value="MFS_Riboflavin_Transporter"/>
</dbReference>
<proteinExistence type="predicted"/>
<evidence type="ECO:0000256" key="5">
    <source>
        <dbReference type="ARBA" id="ARBA00023136"/>
    </source>
</evidence>
<accession>A0A1B9NDR9</accession>
<gene>
    <name evidence="6" type="ORF">A7J15_04295</name>
</gene>
<reference evidence="6 7" key="1">
    <citation type="submission" date="2016-05" db="EMBL/GenBank/DDBJ databases">
        <authorList>
            <person name="Lavstsen T."/>
            <person name="Jespersen J.S."/>
        </authorList>
    </citation>
    <scope>NUCLEOTIDE SEQUENCE [LARGE SCALE GENOMIC DNA]</scope>
    <source>
        <strain evidence="6 7">YLB-01</strain>
    </source>
</reference>
<dbReference type="AlphaFoldDB" id="A0A1B9NDR9"/>
<evidence type="ECO:0000256" key="4">
    <source>
        <dbReference type="ARBA" id="ARBA00022989"/>
    </source>
</evidence>
<dbReference type="STRING" id="904291.A7J15_04295"/>
<evidence type="ECO:0000313" key="7">
    <source>
        <dbReference type="Proteomes" id="UP000093355"/>
    </source>
</evidence>
<dbReference type="EMBL" id="LXMD01000021">
    <property type="protein sequence ID" value="OCG74751.1"/>
    <property type="molecule type" value="Genomic_DNA"/>
</dbReference>
<name>A0A1B9NDR9_9MICO</name>
<dbReference type="PANTHER" id="PTHR43385">
    <property type="entry name" value="RIBOFLAVIN TRANSPORTER RIBJ"/>
    <property type="match status" value="1"/>
</dbReference>
<dbReference type="Proteomes" id="UP000093355">
    <property type="component" value="Unassembled WGS sequence"/>
</dbReference>
<dbReference type="InterPro" id="IPR011701">
    <property type="entry name" value="MFS"/>
</dbReference>
<dbReference type="Pfam" id="PF07690">
    <property type="entry name" value="MFS_1"/>
    <property type="match status" value="1"/>
</dbReference>
<dbReference type="PROSITE" id="PS50850">
    <property type="entry name" value="MFS"/>
    <property type="match status" value="1"/>
</dbReference>
<evidence type="ECO:0000256" key="3">
    <source>
        <dbReference type="ARBA" id="ARBA00022692"/>
    </source>
</evidence>
<dbReference type="OrthoDB" id="7200137at2"/>
<keyword evidence="4" id="KW-1133">Transmembrane helix</keyword>
<dbReference type="PANTHER" id="PTHR43385:SF1">
    <property type="entry name" value="RIBOFLAVIN TRANSPORTER RIBJ"/>
    <property type="match status" value="1"/>
</dbReference>
<dbReference type="GO" id="GO:0005886">
    <property type="term" value="C:plasma membrane"/>
    <property type="evidence" value="ECO:0007669"/>
    <property type="project" value="UniProtKB-SubCell"/>
</dbReference>
<keyword evidence="7" id="KW-1185">Reference proteome</keyword>
<keyword evidence="3" id="KW-0812">Transmembrane</keyword>
<dbReference type="Gene3D" id="1.20.1250.20">
    <property type="entry name" value="MFS general substrate transporter like domains"/>
    <property type="match status" value="1"/>
</dbReference>
<dbReference type="SUPFAM" id="SSF103473">
    <property type="entry name" value="MFS general substrate transporter"/>
    <property type="match status" value="1"/>
</dbReference>
<comment type="subcellular location">
    <subcellularLocation>
        <location evidence="1">Cell membrane</location>
        <topology evidence="1">Multi-pass membrane protein</topology>
    </subcellularLocation>
</comment>
<keyword evidence="5" id="KW-0472">Membrane</keyword>
<evidence type="ECO:0000256" key="1">
    <source>
        <dbReference type="ARBA" id="ARBA00004651"/>
    </source>
</evidence>